<name>A0A4Z2H1D5_9TELE</name>
<dbReference type="AlphaFoldDB" id="A0A4Z2H1D5"/>
<evidence type="ECO:0000313" key="2">
    <source>
        <dbReference type="EMBL" id="TNN59260.1"/>
    </source>
</evidence>
<reference evidence="2 3" key="1">
    <citation type="submission" date="2019-03" db="EMBL/GenBank/DDBJ databases">
        <title>First draft genome of Liparis tanakae, snailfish: a comprehensive survey of snailfish specific genes.</title>
        <authorList>
            <person name="Kim W."/>
            <person name="Song I."/>
            <person name="Jeong J.-H."/>
            <person name="Kim D."/>
            <person name="Kim S."/>
            <person name="Ryu S."/>
            <person name="Song J.Y."/>
            <person name="Lee S.K."/>
        </authorList>
    </citation>
    <scope>NUCLEOTIDE SEQUENCE [LARGE SCALE GENOMIC DNA]</scope>
    <source>
        <tissue evidence="2">Muscle</tissue>
    </source>
</reference>
<dbReference type="EMBL" id="SRLO01000360">
    <property type="protein sequence ID" value="TNN59260.1"/>
    <property type="molecule type" value="Genomic_DNA"/>
</dbReference>
<accession>A0A4Z2H1D5</accession>
<evidence type="ECO:0000256" key="1">
    <source>
        <dbReference type="SAM" id="SignalP"/>
    </source>
</evidence>
<comment type="caution">
    <text evidence="2">The sequence shown here is derived from an EMBL/GenBank/DDBJ whole genome shotgun (WGS) entry which is preliminary data.</text>
</comment>
<keyword evidence="3" id="KW-1185">Reference proteome</keyword>
<keyword evidence="1" id="KW-0732">Signal</keyword>
<proteinExistence type="predicted"/>
<feature type="signal peptide" evidence="1">
    <location>
        <begin position="1"/>
        <end position="25"/>
    </location>
</feature>
<protein>
    <submittedName>
        <fullName evidence="2">Uncharacterized protein</fullName>
    </submittedName>
</protein>
<feature type="chain" id="PRO_5021301373" evidence="1">
    <location>
        <begin position="26"/>
        <end position="85"/>
    </location>
</feature>
<evidence type="ECO:0000313" key="3">
    <source>
        <dbReference type="Proteomes" id="UP000314294"/>
    </source>
</evidence>
<dbReference type="Proteomes" id="UP000314294">
    <property type="component" value="Unassembled WGS sequence"/>
</dbReference>
<sequence>MHPSACSFLRHLLLLLFLLLFPASAERRVECFLRATRLPLAFSSDPLIMNTEKVTGEAPAADSLINISPAPIGRSGGQPRCDGGG</sequence>
<gene>
    <name evidence="2" type="ORF">EYF80_030545</name>
</gene>
<organism evidence="2 3">
    <name type="scientific">Liparis tanakae</name>
    <name type="common">Tanaka's snailfish</name>
    <dbReference type="NCBI Taxonomy" id="230148"/>
    <lineage>
        <taxon>Eukaryota</taxon>
        <taxon>Metazoa</taxon>
        <taxon>Chordata</taxon>
        <taxon>Craniata</taxon>
        <taxon>Vertebrata</taxon>
        <taxon>Euteleostomi</taxon>
        <taxon>Actinopterygii</taxon>
        <taxon>Neopterygii</taxon>
        <taxon>Teleostei</taxon>
        <taxon>Neoteleostei</taxon>
        <taxon>Acanthomorphata</taxon>
        <taxon>Eupercaria</taxon>
        <taxon>Perciformes</taxon>
        <taxon>Cottioidei</taxon>
        <taxon>Cottales</taxon>
        <taxon>Liparidae</taxon>
        <taxon>Liparis</taxon>
    </lineage>
</organism>